<evidence type="ECO:0000256" key="1">
    <source>
        <dbReference type="HAMAP-Rule" id="MF_04122"/>
    </source>
</evidence>
<feature type="compositionally biased region" description="Polar residues" evidence="2">
    <location>
        <begin position="1"/>
        <end position="10"/>
    </location>
</feature>
<sequence>MSKLSESLGSIAQPGISRLRGGGGSAFNYQQSTVGEDPKYARQSALIGTVGKLAEMGADAYQQFDARKRAKADERSDEIIRKLTPEQRRQAIKDGTLLYKDDPYAMQALKVKTGRNAAFLADDEVNQKILNGDFRTREEMEKFRHERLQATAKQFATDFGIDETDEFYQKGFNSNITERNVQLYGSHDTFLSDQAKKGNVVNSRIELQGALQDPAVLKSKNAGTFFENYINNGLRNNTIPSDEQAMQIISSSISDTMQRDGGAAFLQDIENRKVTLHGTTSTYRELMGEEQWNAMMVKAQQTQFNNDAKLTERFRLGATSATLQEDTSKGWEMIQGLKGELDALQPGEQMTAQRELLIQAEENLKARFKQESAQTAKAMDDAKKTTNKNAVIEKQFAKRLNGQYVSTDYKDMPTNENTGEFKHSDMVNYANGKLAEIDSMDISDAAKDREKLRYLRADSKEGAFRTAIGTMVTDASSEWQAAVMNGKMPEDTTAMDNLRRLRNADPNTIAALYPEQAELFLTMDMMDKYGLDPQVMIDADKARMSKTKEQDIEDSKAFESMLNDSKVPEISRIPANLREMARKQYDSFKYRTGNADGAAQVVAQFLKDSTATFQSGDLDGKTFGIVSRNALQTTDDPRSWEQGRDILNEAVKAHIKQNPWITSDQLSVYEQGDSIYLMDTTGSYRIRYDREILQKEYAQTQQRAQEAAEKKALEEFAKANRRAPIAAAGQARKAAGERARKKRESVPKFIYGRKDE</sequence>
<keyword evidence="1" id="KW-1160">Virus entry into host cell</keyword>
<feature type="region of interest" description="Disordered" evidence="2">
    <location>
        <begin position="1"/>
        <end position="31"/>
    </location>
</feature>
<evidence type="ECO:0000256" key="2">
    <source>
        <dbReference type="SAM" id="MobiDB-lite"/>
    </source>
</evidence>
<evidence type="ECO:0000313" key="3">
    <source>
        <dbReference type="EMBL" id="QEQ94710.1"/>
    </source>
</evidence>
<dbReference type="InterPro" id="IPR038993">
    <property type="entry name" value="Gp15"/>
</dbReference>
<proteinExistence type="inferred from homology"/>
<dbReference type="Pfam" id="PF26212">
    <property type="entry name" value="Phage_T7_Gp15"/>
    <property type="match status" value="1"/>
</dbReference>
<keyword evidence="4" id="KW-1185">Reference proteome</keyword>
<dbReference type="EMBL" id="MN184885">
    <property type="protein sequence ID" value="QEQ94710.1"/>
    <property type="molecule type" value="Genomic_DNA"/>
</dbReference>
<dbReference type="Proteomes" id="UP000325714">
    <property type="component" value="Segment"/>
</dbReference>
<gene>
    <name evidence="3" type="ORF">pEpSNUABM09_12</name>
</gene>
<comment type="function">
    <text evidence="1">Component of the cylindrical core that assembles on the inner surface of the capsid during capsid formation and plays a role in viral DNA ejection into the host cell. The inner core is composed of stacked rings of gp14, gp15 and gp16 proteins. Following binding to the host cell surface, the internal core is disassembled and gp15 is ejected along with gp14 and gp16 into the infected cell. Gp15 probably remains associated with gp16. The gp15-gp16 complex binds to both the viral DNA and the host inner membrane, probably escorting the leading end of the genome through the periplasm and controlling the extend of DNA translocated into the host cell.</text>
</comment>
<keyword evidence="1" id="KW-1162">Viral penetration into host cytoplasm</keyword>
<comment type="similarity">
    <text evidence="1">Belongs to the T7virus internal virion protein gp15 family.</text>
</comment>
<evidence type="ECO:0000313" key="4">
    <source>
        <dbReference type="Proteomes" id="UP000325714"/>
    </source>
</evidence>
<dbReference type="HAMAP" id="MF_04122">
    <property type="entry name" value="GP15_T7"/>
    <property type="match status" value="1"/>
</dbReference>
<accession>A0A5J6DA42</accession>
<keyword evidence="1" id="KW-1171">Viral genome ejection through host cell envelope</keyword>
<feature type="region of interest" description="Disordered" evidence="2">
    <location>
        <begin position="724"/>
        <end position="756"/>
    </location>
</feature>
<feature type="compositionally biased region" description="Low complexity" evidence="2">
    <location>
        <begin position="724"/>
        <end position="733"/>
    </location>
</feature>
<protein>
    <recommendedName>
        <fullName evidence="1">Internal virion protein gp15</fullName>
    </recommendedName>
</protein>
<keyword evidence="1" id="KW-1244">Viral short tail ejection system</keyword>
<comment type="subunit">
    <text evidence="1">Homooctamer. Interacts with gp16; after ejection the gp15-gp16 complex composed of a gp15 octamer and a gp16 tetramer probably binds both the viral DNA and the host inner membrane. Interacts with gp14.</text>
</comment>
<dbReference type="GO" id="GO:0099002">
    <property type="term" value="P:symbiont genome ejection through host cell envelope, short tail mechanism"/>
    <property type="evidence" value="ECO:0007669"/>
    <property type="project" value="UniProtKB-UniRule"/>
</dbReference>
<reference evidence="3 4" key="1">
    <citation type="submission" date="2019-07" db="EMBL/GenBank/DDBJ databases">
        <title>Complete genome sequence of bacteriophage infecting Erwinia pyrifoliae.</title>
        <authorList>
            <person name="Kim S.G."/>
            <person name="Park S.C."/>
        </authorList>
    </citation>
    <scope>NUCLEOTIDE SEQUENCE [LARGE SCALE GENOMIC DNA]</scope>
</reference>
<dbReference type="GO" id="GO:0044229">
    <property type="term" value="C:host cell periplasmic space"/>
    <property type="evidence" value="ECO:0007669"/>
    <property type="project" value="UniProtKB-SubCell"/>
</dbReference>
<comment type="subcellular location">
    <subcellularLocation>
        <location evidence="1">Virion</location>
    </subcellularLocation>
    <subcellularLocation>
        <location evidence="1">Host periplasm</location>
    </subcellularLocation>
    <text evidence="1">The gp15-gp16 complex spans the periplasm and the cytoplasmic membrane.</text>
</comment>
<organism evidence="3 4">
    <name type="scientific">Erwinia phage pEp_SNUABM_09</name>
    <dbReference type="NCBI Taxonomy" id="2601644"/>
    <lineage>
        <taxon>Viruses</taxon>
        <taxon>Duplodnaviria</taxon>
        <taxon>Heunggongvirae</taxon>
        <taxon>Uroviricota</taxon>
        <taxon>Caudoviricetes</taxon>
        <taxon>Autographivirales</taxon>
        <taxon>Autotranscriptaviridae</taxon>
        <taxon>Studiervirinae</taxon>
        <taxon>Snaubvirus</taxon>
        <taxon>Snaubvirus pEpSNUABM09</taxon>
    </lineage>
</organism>
<keyword evidence="1" id="KW-0946">Virion</keyword>
<dbReference type="GO" id="GO:0044423">
    <property type="term" value="C:virion component"/>
    <property type="evidence" value="ECO:0007669"/>
    <property type="project" value="UniProtKB-KW"/>
</dbReference>
<keyword evidence="1" id="KW-1049">Host periplasm</keyword>
<name>A0A5J6DA42_9CAUD</name>